<keyword evidence="1" id="KW-0812">Transmembrane</keyword>
<dbReference type="Proteomes" id="UP000245207">
    <property type="component" value="Unassembled WGS sequence"/>
</dbReference>
<dbReference type="InterPro" id="IPR036396">
    <property type="entry name" value="Cyt_P450_sf"/>
</dbReference>
<evidence type="ECO:0000313" key="2">
    <source>
        <dbReference type="EMBL" id="PWA53206.1"/>
    </source>
</evidence>
<sequence length="325" mass="36381">MVVGSRNQHNKLAHTILTISAPMLIILAWYKYMFAYTGTSRALLPPGPYGLPVVGYLPFLSSNLHERFTKMAHRYGPIFSIRLESKLHIVVNSVDLSKVVVRDLDQTFANRRPTLTALAISYGGAPNISDFIPLLSRLDVQGKQRKMLKQREYLNNILDSMIKRRIEAISKETEGAVEEDGRKDFLSMLLDPNECQDATTSLNIDQLKALLIDEALEQILYPDAPQQPADSSSATPLDENFNSKGNALLEIDVPSFQNVFQNQTQEGTTSCRRSIRSSKLPAKLNDYVLDSKLKYGCNSTIGSVIVRFSGYLWKFASDLTSISDK</sequence>
<dbReference type="InterPro" id="IPR001128">
    <property type="entry name" value="Cyt_P450"/>
</dbReference>
<evidence type="ECO:0000313" key="3">
    <source>
        <dbReference type="Proteomes" id="UP000245207"/>
    </source>
</evidence>
<accession>A0A2U1LW24</accession>
<organism evidence="2 3">
    <name type="scientific">Artemisia annua</name>
    <name type="common">Sweet wormwood</name>
    <dbReference type="NCBI Taxonomy" id="35608"/>
    <lineage>
        <taxon>Eukaryota</taxon>
        <taxon>Viridiplantae</taxon>
        <taxon>Streptophyta</taxon>
        <taxon>Embryophyta</taxon>
        <taxon>Tracheophyta</taxon>
        <taxon>Spermatophyta</taxon>
        <taxon>Magnoliopsida</taxon>
        <taxon>eudicotyledons</taxon>
        <taxon>Gunneridae</taxon>
        <taxon>Pentapetalae</taxon>
        <taxon>asterids</taxon>
        <taxon>campanulids</taxon>
        <taxon>Asterales</taxon>
        <taxon>Asteraceae</taxon>
        <taxon>Asteroideae</taxon>
        <taxon>Anthemideae</taxon>
        <taxon>Artemisiinae</taxon>
        <taxon>Artemisia</taxon>
    </lineage>
</organism>
<proteinExistence type="predicted"/>
<name>A0A2U1LW24_ARTAN</name>
<gene>
    <name evidence="2" type="ORF">CTI12_AA446820</name>
</gene>
<evidence type="ECO:0000256" key="1">
    <source>
        <dbReference type="SAM" id="Phobius"/>
    </source>
</evidence>
<dbReference type="STRING" id="35608.A0A2U1LW24"/>
<dbReference type="GO" id="GO:0005506">
    <property type="term" value="F:iron ion binding"/>
    <property type="evidence" value="ECO:0007669"/>
    <property type="project" value="InterPro"/>
</dbReference>
<dbReference type="OrthoDB" id="2789670at2759"/>
<protein>
    <submittedName>
        <fullName evidence="2">Cytochrome P450</fullName>
    </submittedName>
</protein>
<dbReference type="SUPFAM" id="SSF48264">
    <property type="entry name" value="Cytochrome P450"/>
    <property type="match status" value="1"/>
</dbReference>
<feature type="transmembrane region" description="Helical" evidence="1">
    <location>
        <begin position="12"/>
        <end position="30"/>
    </location>
</feature>
<dbReference type="EMBL" id="PKPP01007505">
    <property type="protein sequence ID" value="PWA53206.1"/>
    <property type="molecule type" value="Genomic_DNA"/>
</dbReference>
<dbReference type="GO" id="GO:0004497">
    <property type="term" value="F:monooxygenase activity"/>
    <property type="evidence" value="ECO:0007669"/>
    <property type="project" value="InterPro"/>
</dbReference>
<reference evidence="2 3" key="1">
    <citation type="journal article" date="2018" name="Mol. Plant">
        <title>The genome of Artemisia annua provides insight into the evolution of Asteraceae family and artemisinin biosynthesis.</title>
        <authorList>
            <person name="Shen Q."/>
            <person name="Zhang L."/>
            <person name="Liao Z."/>
            <person name="Wang S."/>
            <person name="Yan T."/>
            <person name="Shi P."/>
            <person name="Liu M."/>
            <person name="Fu X."/>
            <person name="Pan Q."/>
            <person name="Wang Y."/>
            <person name="Lv Z."/>
            <person name="Lu X."/>
            <person name="Zhang F."/>
            <person name="Jiang W."/>
            <person name="Ma Y."/>
            <person name="Chen M."/>
            <person name="Hao X."/>
            <person name="Li L."/>
            <person name="Tang Y."/>
            <person name="Lv G."/>
            <person name="Zhou Y."/>
            <person name="Sun X."/>
            <person name="Brodelius P.E."/>
            <person name="Rose J.K.C."/>
            <person name="Tang K."/>
        </authorList>
    </citation>
    <scope>NUCLEOTIDE SEQUENCE [LARGE SCALE GENOMIC DNA]</scope>
    <source>
        <strain evidence="3">cv. Huhao1</strain>
        <tissue evidence="2">Leaf</tissue>
    </source>
</reference>
<dbReference type="AlphaFoldDB" id="A0A2U1LW24"/>
<keyword evidence="1" id="KW-1133">Transmembrane helix</keyword>
<dbReference type="Gene3D" id="1.10.630.10">
    <property type="entry name" value="Cytochrome P450"/>
    <property type="match status" value="2"/>
</dbReference>
<comment type="caution">
    <text evidence="2">The sequence shown here is derived from an EMBL/GenBank/DDBJ whole genome shotgun (WGS) entry which is preliminary data.</text>
</comment>
<dbReference type="Pfam" id="PF00067">
    <property type="entry name" value="p450"/>
    <property type="match status" value="1"/>
</dbReference>
<dbReference type="PANTHER" id="PTHR47951:SF7">
    <property type="entry name" value="FLAVONOID 3',5'-HYDROXYLASE-LIKE ISOFORM X1"/>
    <property type="match status" value="1"/>
</dbReference>
<dbReference type="GO" id="GO:0020037">
    <property type="term" value="F:heme binding"/>
    <property type="evidence" value="ECO:0007669"/>
    <property type="project" value="InterPro"/>
</dbReference>
<keyword evidence="1" id="KW-0472">Membrane</keyword>
<dbReference type="PANTHER" id="PTHR47951">
    <property type="entry name" value="OS08G0547900 PROTEIN"/>
    <property type="match status" value="1"/>
</dbReference>
<dbReference type="GO" id="GO:0016705">
    <property type="term" value="F:oxidoreductase activity, acting on paired donors, with incorporation or reduction of molecular oxygen"/>
    <property type="evidence" value="ECO:0007669"/>
    <property type="project" value="InterPro"/>
</dbReference>
<keyword evidence="3" id="KW-1185">Reference proteome</keyword>